<name>A0A150G6M5_GONPE</name>
<evidence type="ECO:0000256" key="1">
    <source>
        <dbReference type="SAM" id="MobiDB-lite"/>
    </source>
</evidence>
<dbReference type="Proteomes" id="UP000075714">
    <property type="component" value="Unassembled WGS sequence"/>
</dbReference>
<feature type="region of interest" description="Disordered" evidence="1">
    <location>
        <begin position="1"/>
        <end position="70"/>
    </location>
</feature>
<organism evidence="2 3">
    <name type="scientific">Gonium pectorale</name>
    <name type="common">Green alga</name>
    <dbReference type="NCBI Taxonomy" id="33097"/>
    <lineage>
        <taxon>Eukaryota</taxon>
        <taxon>Viridiplantae</taxon>
        <taxon>Chlorophyta</taxon>
        <taxon>core chlorophytes</taxon>
        <taxon>Chlorophyceae</taxon>
        <taxon>CS clade</taxon>
        <taxon>Chlamydomonadales</taxon>
        <taxon>Volvocaceae</taxon>
        <taxon>Gonium</taxon>
    </lineage>
</organism>
<evidence type="ECO:0000313" key="2">
    <source>
        <dbReference type="EMBL" id="KXZ45423.1"/>
    </source>
</evidence>
<reference evidence="3" key="1">
    <citation type="journal article" date="2016" name="Nat. Commun.">
        <title>The Gonium pectorale genome demonstrates co-option of cell cycle regulation during the evolution of multicellularity.</title>
        <authorList>
            <person name="Hanschen E.R."/>
            <person name="Marriage T.N."/>
            <person name="Ferris P.J."/>
            <person name="Hamaji T."/>
            <person name="Toyoda A."/>
            <person name="Fujiyama A."/>
            <person name="Neme R."/>
            <person name="Noguchi H."/>
            <person name="Minakuchi Y."/>
            <person name="Suzuki M."/>
            <person name="Kawai-Toyooka H."/>
            <person name="Smith D.R."/>
            <person name="Sparks H."/>
            <person name="Anderson J."/>
            <person name="Bakaric R."/>
            <person name="Luria V."/>
            <person name="Karger A."/>
            <person name="Kirschner M.W."/>
            <person name="Durand P.M."/>
            <person name="Michod R.E."/>
            <person name="Nozaki H."/>
            <person name="Olson B.J."/>
        </authorList>
    </citation>
    <scope>NUCLEOTIDE SEQUENCE [LARGE SCALE GENOMIC DNA]</scope>
    <source>
        <strain evidence="3">NIES-2863</strain>
    </source>
</reference>
<comment type="caution">
    <text evidence="2">The sequence shown here is derived from an EMBL/GenBank/DDBJ whole genome shotgun (WGS) entry which is preliminary data.</text>
</comment>
<dbReference type="EMBL" id="LSYV01000056">
    <property type="protein sequence ID" value="KXZ45423.1"/>
    <property type="molecule type" value="Genomic_DNA"/>
</dbReference>
<feature type="compositionally biased region" description="Basic and acidic residues" evidence="1">
    <location>
        <begin position="26"/>
        <end position="38"/>
    </location>
</feature>
<keyword evidence="3" id="KW-1185">Reference proteome</keyword>
<gene>
    <name evidence="2" type="ORF">GPECTOR_55g329</name>
</gene>
<feature type="compositionally biased region" description="Low complexity" evidence="1">
    <location>
        <begin position="14"/>
        <end position="25"/>
    </location>
</feature>
<feature type="compositionally biased region" description="Gly residues" evidence="1">
    <location>
        <begin position="1"/>
        <end position="13"/>
    </location>
</feature>
<dbReference type="AlphaFoldDB" id="A0A150G6M5"/>
<feature type="compositionally biased region" description="Acidic residues" evidence="1">
    <location>
        <begin position="61"/>
        <end position="70"/>
    </location>
</feature>
<accession>A0A150G6M5</accession>
<proteinExistence type="predicted"/>
<protein>
    <submittedName>
        <fullName evidence="2">Uncharacterized protein</fullName>
    </submittedName>
</protein>
<evidence type="ECO:0000313" key="3">
    <source>
        <dbReference type="Proteomes" id="UP000075714"/>
    </source>
</evidence>
<sequence>MQGGGLPPAGGRGSPASSRSPSRASSPERRDAQRRRLDPGQPAVAAPSWADIAALPPAGEDGVDAMDNEY</sequence>